<feature type="transmembrane region" description="Helical" evidence="1">
    <location>
        <begin position="233"/>
        <end position="254"/>
    </location>
</feature>
<feature type="transmembrane region" description="Helical" evidence="1">
    <location>
        <begin position="111"/>
        <end position="135"/>
    </location>
</feature>
<organism evidence="2">
    <name type="scientific">bioreactor metagenome</name>
    <dbReference type="NCBI Taxonomy" id="1076179"/>
    <lineage>
        <taxon>unclassified sequences</taxon>
        <taxon>metagenomes</taxon>
        <taxon>ecological metagenomes</taxon>
    </lineage>
</organism>
<feature type="transmembrane region" description="Helical" evidence="1">
    <location>
        <begin position="12"/>
        <end position="28"/>
    </location>
</feature>
<feature type="transmembrane region" description="Helical" evidence="1">
    <location>
        <begin position="155"/>
        <end position="175"/>
    </location>
</feature>
<accession>A0A644Y057</accession>
<keyword evidence="1" id="KW-0472">Membrane</keyword>
<gene>
    <name evidence="2" type="ORF">SDC9_68352</name>
</gene>
<keyword evidence="1" id="KW-0812">Transmembrane</keyword>
<reference evidence="2" key="1">
    <citation type="submission" date="2019-08" db="EMBL/GenBank/DDBJ databases">
        <authorList>
            <person name="Kucharzyk K."/>
            <person name="Murdoch R.W."/>
            <person name="Higgins S."/>
            <person name="Loffler F."/>
        </authorList>
    </citation>
    <scope>NUCLEOTIDE SEQUENCE</scope>
</reference>
<sequence>MNRQKDPSDTWVGGLTFVLFAHFLLMMYTQWWRTRVEILGWAPVPYAPWAVSGLFILLAWGAVAFYAGLLGLRKLRRWMVWLPATMCLNSAVLYLIKLIPGISLSLGGLPGFLLVMVIIVFYVFYAVLYIPLVGLARLVPILNTRLLTAQNGDSLLSVIIGLSYLVLSVGCFRLGKKARERADARQSSPDTGNLPKKPMTANDLDVKAAQPEPSAFANAPDGKSASQQSKNIVIRRLLVVMCILTALFFVLWVAQIQNQSQIAALVRSSAITAYEKFEKFESTRRVQDYWSAVTEFKAFEQNFRLLAEKASLKQELAMCTEVCEALTENPERGMRYPQELRRLFASFAGDLRYEYQLSLTFGKMAELRDTLSKP</sequence>
<evidence type="ECO:0000313" key="2">
    <source>
        <dbReference type="EMBL" id="MPM21902.1"/>
    </source>
</evidence>
<dbReference type="AlphaFoldDB" id="A0A644Y057"/>
<name>A0A644Y057_9ZZZZ</name>
<evidence type="ECO:0000256" key="1">
    <source>
        <dbReference type="SAM" id="Phobius"/>
    </source>
</evidence>
<dbReference type="EMBL" id="VSSQ01003692">
    <property type="protein sequence ID" value="MPM21902.1"/>
    <property type="molecule type" value="Genomic_DNA"/>
</dbReference>
<keyword evidence="1" id="KW-1133">Transmembrane helix</keyword>
<comment type="caution">
    <text evidence="2">The sequence shown here is derived from an EMBL/GenBank/DDBJ whole genome shotgun (WGS) entry which is preliminary data.</text>
</comment>
<feature type="transmembrane region" description="Helical" evidence="1">
    <location>
        <begin position="49"/>
        <end position="72"/>
    </location>
</feature>
<proteinExistence type="predicted"/>
<feature type="transmembrane region" description="Helical" evidence="1">
    <location>
        <begin position="78"/>
        <end position="99"/>
    </location>
</feature>
<protein>
    <submittedName>
        <fullName evidence="2">Uncharacterized protein</fullName>
    </submittedName>
</protein>